<proteinExistence type="predicted"/>
<gene>
    <name evidence="1" type="ORF">NLG97_g9800</name>
</gene>
<name>A0ACC1QGU1_9HYPO</name>
<accession>A0ACC1QGU1</accession>
<keyword evidence="2" id="KW-1185">Reference proteome</keyword>
<sequence>MPSVATLSLLTMTTLGVSAAPGTSPVATGLHTSGWTGCGVPAGTDNIVMCHIGNAIVKGIADHQRGTSSYCRDVATGLRWILENCGHNNNQEVAGGAVAWGNGDLLVDISDRE</sequence>
<organism evidence="1 2">
    <name type="scientific">Lecanicillium saksenae</name>
    <dbReference type="NCBI Taxonomy" id="468837"/>
    <lineage>
        <taxon>Eukaryota</taxon>
        <taxon>Fungi</taxon>
        <taxon>Dikarya</taxon>
        <taxon>Ascomycota</taxon>
        <taxon>Pezizomycotina</taxon>
        <taxon>Sordariomycetes</taxon>
        <taxon>Hypocreomycetidae</taxon>
        <taxon>Hypocreales</taxon>
        <taxon>Cordycipitaceae</taxon>
        <taxon>Lecanicillium</taxon>
    </lineage>
</organism>
<evidence type="ECO:0000313" key="1">
    <source>
        <dbReference type="EMBL" id="KAJ3474536.1"/>
    </source>
</evidence>
<evidence type="ECO:0000313" key="2">
    <source>
        <dbReference type="Proteomes" id="UP001148737"/>
    </source>
</evidence>
<reference evidence="1" key="1">
    <citation type="submission" date="2022-07" db="EMBL/GenBank/DDBJ databases">
        <title>Genome Sequence of Lecanicillium saksenae.</title>
        <authorList>
            <person name="Buettner E."/>
        </authorList>
    </citation>
    <scope>NUCLEOTIDE SEQUENCE</scope>
    <source>
        <strain evidence="1">VT-O1</strain>
    </source>
</reference>
<protein>
    <submittedName>
        <fullName evidence="1">Uncharacterized protein</fullName>
    </submittedName>
</protein>
<comment type="caution">
    <text evidence="1">The sequence shown here is derived from an EMBL/GenBank/DDBJ whole genome shotgun (WGS) entry which is preliminary data.</text>
</comment>
<dbReference type="EMBL" id="JANAKD010002159">
    <property type="protein sequence ID" value="KAJ3474536.1"/>
    <property type="molecule type" value="Genomic_DNA"/>
</dbReference>
<dbReference type="Proteomes" id="UP001148737">
    <property type="component" value="Unassembled WGS sequence"/>
</dbReference>